<dbReference type="Proteomes" id="UP000316560">
    <property type="component" value="Unassembled WGS sequence"/>
</dbReference>
<organism evidence="2 3">
    <name type="scientific">Rhodoglobus vestalii</name>
    <dbReference type="NCBI Taxonomy" id="193384"/>
    <lineage>
        <taxon>Bacteria</taxon>
        <taxon>Bacillati</taxon>
        <taxon>Actinomycetota</taxon>
        <taxon>Actinomycetes</taxon>
        <taxon>Micrococcales</taxon>
        <taxon>Microbacteriaceae</taxon>
        <taxon>Rhodoglobus</taxon>
    </lineage>
</organism>
<feature type="region of interest" description="Disordered" evidence="1">
    <location>
        <begin position="61"/>
        <end position="86"/>
    </location>
</feature>
<protein>
    <recommendedName>
        <fullName evidence="4">Transcription factor WhiB</fullName>
    </recommendedName>
</protein>
<dbReference type="RefSeq" id="WP_141990683.1">
    <property type="nucleotide sequence ID" value="NZ_VFRA01000001.1"/>
</dbReference>
<gene>
    <name evidence="2" type="ORF">FB472_1955</name>
</gene>
<reference evidence="2 3" key="1">
    <citation type="submission" date="2019-06" db="EMBL/GenBank/DDBJ databases">
        <title>Sequencing the genomes of 1000 actinobacteria strains.</title>
        <authorList>
            <person name="Klenk H.-P."/>
        </authorList>
    </citation>
    <scope>NUCLEOTIDE SEQUENCE [LARGE SCALE GENOMIC DNA]</scope>
    <source>
        <strain evidence="2 3">DSM 21947</strain>
    </source>
</reference>
<name>A0A8H2K7G9_9MICO</name>
<keyword evidence="3" id="KW-1185">Reference proteome</keyword>
<evidence type="ECO:0008006" key="4">
    <source>
        <dbReference type="Google" id="ProtNLM"/>
    </source>
</evidence>
<evidence type="ECO:0000256" key="1">
    <source>
        <dbReference type="SAM" id="MobiDB-lite"/>
    </source>
</evidence>
<dbReference type="OrthoDB" id="5120425at2"/>
<dbReference type="EMBL" id="VFRA01000001">
    <property type="protein sequence ID" value="TQO20324.1"/>
    <property type="molecule type" value="Genomic_DNA"/>
</dbReference>
<dbReference type="AlphaFoldDB" id="A0A8H2K7G9"/>
<sequence length="86" mass="9254">MTRASAAYERLSLAMIDNPPECSGLDLFTADDLSSDDVDVCASICATCPLFDLCSQYAEIDRPKAGYGPGNDTAQTTSKRRKRTNG</sequence>
<comment type="caution">
    <text evidence="2">The sequence shown here is derived from an EMBL/GenBank/DDBJ whole genome shotgun (WGS) entry which is preliminary data.</text>
</comment>
<proteinExistence type="predicted"/>
<accession>A0A8H2K7G9</accession>
<evidence type="ECO:0000313" key="2">
    <source>
        <dbReference type="EMBL" id="TQO20324.1"/>
    </source>
</evidence>
<evidence type="ECO:0000313" key="3">
    <source>
        <dbReference type="Proteomes" id="UP000316560"/>
    </source>
</evidence>